<reference evidence="1 2" key="1">
    <citation type="submission" date="2019-03" db="EMBL/GenBank/DDBJ databases">
        <title>Complete Genome Sequence of Paraburkholderia dipogonis ICMP 19430T, a Nitrogen-fixing Symbiont of the South African Invasive Legume Dipogon lignosus in New Zealand.</title>
        <authorList>
            <person name="De Meyer S.E."/>
        </authorList>
    </citation>
    <scope>NUCLEOTIDE SEQUENCE [LARGE SCALE GENOMIC DNA]</scope>
    <source>
        <strain evidence="1 2">ICMP 19430</strain>
    </source>
</reference>
<sequence length="92" mass="10292">MTRMQHATDQLRPATGYCIETRALALSNGYFPGLVLERTFIQEHVVDGVTFLEFQNATGVRHVIDVSTIERIIPLGRMARHGDALRTADVQP</sequence>
<gene>
    <name evidence="1" type="ORF">E2553_45845</name>
</gene>
<comment type="caution">
    <text evidence="1">The sequence shown here is derived from an EMBL/GenBank/DDBJ whole genome shotgun (WGS) entry which is preliminary data.</text>
</comment>
<evidence type="ECO:0000313" key="2">
    <source>
        <dbReference type="Proteomes" id="UP000297385"/>
    </source>
</evidence>
<dbReference type="RefSeq" id="WP_134466865.1">
    <property type="nucleotide sequence ID" value="NZ_SNVI01000008.1"/>
</dbReference>
<dbReference type="EMBL" id="SNVI01000008">
    <property type="protein sequence ID" value="TFE36952.1"/>
    <property type="molecule type" value="Genomic_DNA"/>
</dbReference>
<name>A0A4Y8MHN3_9BURK</name>
<dbReference type="Proteomes" id="UP000297385">
    <property type="component" value="Unassembled WGS sequence"/>
</dbReference>
<proteinExistence type="predicted"/>
<evidence type="ECO:0000313" key="1">
    <source>
        <dbReference type="EMBL" id="TFE36952.1"/>
    </source>
</evidence>
<organism evidence="1 2">
    <name type="scientific">Paraburkholderia dipogonis</name>
    <dbReference type="NCBI Taxonomy" id="1211383"/>
    <lineage>
        <taxon>Bacteria</taxon>
        <taxon>Pseudomonadati</taxon>
        <taxon>Pseudomonadota</taxon>
        <taxon>Betaproteobacteria</taxon>
        <taxon>Burkholderiales</taxon>
        <taxon>Burkholderiaceae</taxon>
        <taxon>Paraburkholderia</taxon>
    </lineage>
</organism>
<protein>
    <submittedName>
        <fullName evidence="1">Uncharacterized protein</fullName>
    </submittedName>
</protein>
<accession>A0A4Y8MHN3</accession>
<dbReference type="AlphaFoldDB" id="A0A4Y8MHN3"/>